<evidence type="ECO:0000313" key="2">
    <source>
        <dbReference type="EMBL" id="MBB4632894.1"/>
    </source>
</evidence>
<gene>
    <name evidence="2" type="ORF">GGQ98_002522</name>
</gene>
<dbReference type="InterPro" id="IPR036061">
    <property type="entry name" value="CheW-like_dom_sf"/>
</dbReference>
<feature type="domain" description="CheW-like" evidence="1">
    <location>
        <begin position="3"/>
        <end position="142"/>
    </location>
</feature>
<proteinExistence type="predicted"/>
<dbReference type="SUPFAM" id="SSF50341">
    <property type="entry name" value="CheW-like"/>
    <property type="match status" value="1"/>
</dbReference>
<dbReference type="Pfam" id="PF01584">
    <property type="entry name" value="CheW"/>
    <property type="match status" value="1"/>
</dbReference>
<dbReference type="PANTHER" id="PTHR22617">
    <property type="entry name" value="CHEMOTAXIS SENSOR HISTIDINE KINASE-RELATED"/>
    <property type="match status" value="1"/>
</dbReference>
<dbReference type="GO" id="GO:0006935">
    <property type="term" value="P:chemotaxis"/>
    <property type="evidence" value="ECO:0007669"/>
    <property type="project" value="InterPro"/>
</dbReference>
<dbReference type="Proteomes" id="UP000566324">
    <property type="component" value="Unassembled WGS sequence"/>
</dbReference>
<evidence type="ECO:0000313" key="3">
    <source>
        <dbReference type="Proteomes" id="UP000566324"/>
    </source>
</evidence>
<sequence>MIPAKLVTVVLGGQVLGIDVARVQDVIRLGTVSPVPLAPHWIAGVMNLRGRIVTAIDLRARFDLPPRQDRAGSMCVVVEHQGEPYGFIVDDVGDVIDLAPDQIEANPPTLDRRWQQVSDGIVKLDVLMVLASVRAIMDTELAAAA</sequence>
<dbReference type="EMBL" id="JACHNZ010000029">
    <property type="protein sequence ID" value="MBB4632894.1"/>
    <property type="molecule type" value="Genomic_DNA"/>
</dbReference>
<comment type="caution">
    <text evidence="2">The sequence shown here is derived from an EMBL/GenBank/DDBJ whole genome shotgun (WGS) entry which is preliminary data.</text>
</comment>
<keyword evidence="3" id="KW-1185">Reference proteome</keyword>
<dbReference type="Gene3D" id="2.40.50.180">
    <property type="entry name" value="CheA-289, Domain 4"/>
    <property type="match status" value="1"/>
</dbReference>
<evidence type="ECO:0000259" key="1">
    <source>
        <dbReference type="PROSITE" id="PS50851"/>
    </source>
</evidence>
<dbReference type="SMART" id="SM00260">
    <property type="entry name" value="CheW"/>
    <property type="match status" value="1"/>
</dbReference>
<dbReference type="InterPro" id="IPR002545">
    <property type="entry name" value="CheW-lke_dom"/>
</dbReference>
<accession>A0A7W7B2X5</accession>
<dbReference type="GO" id="GO:0007165">
    <property type="term" value="P:signal transduction"/>
    <property type="evidence" value="ECO:0007669"/>
    <property type="project" value="InterPro"/>
</dbReference>
<organism evidence="2 3">
    <name type="scientific">Sphingosinicella soli</name>
    <dbReference type="NCBI Taxonomy" id="333708"/>
    <lineage>
        <taxon>Bacteria</taxon>
        <taxon>Pseudomonadati</taxon>
        <taxon>Pseudomonadota</taxon>
        <taxon>Alphaproteobacteria</taxon>
        <taxon>Sphingomonadales</taxon>
        <taxon>Sphingosinicellaceae</taxon>
        <taxon>Sphingosinicella</taxon>
    </lineage>
</organism>
<reference evidence="2 3" key="1">
    <citation type="submission" date="2020-08" db="EMBL/GenBank/DDBJ databases">
        <title>Genomic Encyclopedia of Type Strains, Phase IV (KMG-IV): sequencing the most valuable type-strain genomes for metagenomic binning, comparative biology and taxonomic classification.</title>
        <authorList>
            <person name="Goeker M."/>
        </authorList>
    </citation>
    <scope>NUCLEOTIDE SEQUENCE [LARGE SCALE GENOMIC DNA]</scope>
    <source>
        <strain evidence="2 3">DSM 17328</strain>
    </source>
</reference>
<name>A0A7W7B2X5_9SPHN</name>
<dbReference type="PANTHER" id="PTHR22617:SF23">
    <property type="entry name" value="CHEMOTAXIS PROTEIN CHEW"/>
    <property type="match status" value="1"/>
</dbReference>
<dbReference type="GO" id="GO:0005829">
    <property type="term" value="C:cytosol"/>
    <property type="evidence" value="ECO:0007669"/>
    <property type="project" value="TreeGrafter"/>
</dbReference>
<dbReference type="Gene3D" id="2.30.30.40">
    <property type="entry name" value="SH3 Domains"/>
    <property type="match status" value="1"/>
</dbReference>
<dbReference type="AlphaFoldDB" id="A0A7W7B2X5"/>
<dbReference type="InterPro" id="IPR039315">
    <property type="entry name" value="CheW"/>
</dbReference>
<protein>
    <submittedName>
        <fullName evidence="2">Purine-binding chemotaxis protein CheW</fullName>
    </submittedName>
</protein>
<dbReference type="PROSITE" id="PS50851">
    <property type="entry name" value="CHEW"/>
    <property type="match status" value="1"/>
</dbReference>
<dbReference type="RefSeq" id="WP_184070014.1">
    <property type="nucleotide sequence ID" value="NZ_JACHNZ010000029.1"/>
</dbReference>